<reference evidence="1" key="1">
    <citation type="submission" date="2022-04" db="EMBL/GenBank/DDBJ databases">
        <title>Chromosome-scale genome assembly of Holotrichia oblita Faldermann.</title>
        <authorList>
            <person name="Rongchong L."/>
        </authorList>
    </citation>
    <scope>NUCLEOTIDE SEQUENCE</scope>
    <source>
        <strain evidence="1">81SQS9</strain>
    </source>
</reference>
<sequence>MNDFNNRTSFQNIATARALIERGVSIRQAAREIDFHESTLRDRLKKGGVEKLGRFRRTFSEQQEEEILGHCIELDKRFFGLTLKSLRFLLFKYAEENNLVHQFSKEAQLSGRDFTREFMKRNKLFLRIPRKTSVARTMGFNRTQLSQYFRNLEAVLKKYKFTPSQIFNIDETGVQTIPNRLPKHVAPTGKREVVKAVAAEQGQTVTAVCAVNPIGYFVPPFFIYARKRENRLLIKGGPLGCDMAVTDKGYMNTSTFIKWLEHFQKYAKPSETNPILLILDNHVSHISLEAVTFAKSNHIHLLTLPPHSSHKTQPLDRCIFRPLKAYYDAAVDSWDVSHPGETFSVYNVAESFKLAFEKASTVENAVQYFKSTGIYPFNANTFSDADFLPSKVTDQPPDEELDNDDNRMIIINNDNEITDLTAVSQEIFHDQPSTSASTEASIQQDIIQENSSHSVNKTPLKEKSRSTCCTTPRDIIPLPKIQIKRKRKGKGLKSQLLTSTPNKERLEEEMAEKEREATEKAKRSI</sequence>
<keyword evidence="2" id="KW-1185">Reference proteome</keyword>
<dbReference type="EMBL" id="CM043015">
    <property type="protein sequence ID" value="KAI4469526.1"/>
    <property type="molecule type" value="Genomic_DNA"/>
</dbReference>
<accession>A0ACB9TRW8</accession>
<name>A0ACB9TRW8_HOLOL</name>
<dbReference type="Proteomes" id="UP001056778">
    <property type="component" value="Chromosome 1"/>
</dbReference>
<evidence type="ECO:0000313" key="1">
    <source>
        <dbReference type="EMBL" id="KAI4469526.1"/>
    </source>
</evidence>
<comment type="caution">
    <text evidence="1">The sequence shown here is derived from an EMBL/GenBank/DDBJ whole genome shotgun (WGS) entry which is preliminary data.</text>
</comment>
<protein>
    <submittedName>
        <fullName evidence="1">Uncharacterized protein</fullName>
    </submittedName>
</protein>
<organism evidence="1 2">
    <name type="scientific">Holotrichia oblita</name>
    <name type="common">Chafer beetle</name>
    <dbReference type="NCBI Taxonomy" id="644536"/>
    <lineage>
        <taxon>Eukaryota</taxon>
        <taxon>Metazoa</taxon>
        <taxon>Ecdysozoa</taxon>
        <taxon>Arthropoda</taxon>
        <taxon>Hexapoda</taxon>
        <taxon>Insecta</taxon>
        <taxon>Pterygota</taxon>
        <taxon>Neoptera</taxon>
        <taxon>Endopterygota</taxon>
        <taxon>Coleoptera</taxon>
        <taxon>Polyphaga</taxon>
        <taxon>Scarabaeiformia</taxon>
        <taxon>Scarabaeidae</taxon>
        <taxon>Melolonthinae</taxon>
        <taxon>Holotrichia</taxon>
    </lineage>
</organism>
<proteinExistence type="predicted"/>
<gene>
    <name evidence="1" type="ORF">MML48_1g17318</name>
</gene>
<evidence type="ECO:0000313" key="2">
    <source>
        <dbReference type="Proteomes" id="UP001056778"/>
    </source>
</evidence>